<sequence length="336" mass="36680">MSFKYLAPSSLEEVFEALKQNKGAKLYAGGSDVLLQLRAHTIEPDCLVSLAKVEGLDFIRVSEDGARIGSMTTLRAVEDTKIIKDNFTTLSEAARNVASQKLRNRATIGGNLCQKVKCPYFNQSHINLFMRQSLEPCFKRGGKVCHAVRYGDDLLHTITGKSYCKAPLPSDMAMALCALGASVVLQSPAGSIEIMVKDFYRVDAEPQIKSDMVLTEIKIPGRRHFSAYKTYKPGPGVFALVSASADVVPAEDGRACAKAQICLGGVAQTPYMAEESVRFLEGGVMSPERIEAASKMLFKDVNITNDDVLFKVAKARDLFRKAVALAWNRTLEGAKS</sequence>
<evidence type="ECO:0000313" key="3">
    <source>
        <dbReference type="Proteomes" id="UP000027665"/>
    </source>
</evidence>
<dbReference type="AlphaFoldDB" id="A0A073IRF3"/>
<dbReference type="Pfam" id="PF00941">
    <property type="entry name" value="FAD_binding_5"/>
    <property type="match status" value="1"/>
</dbReference>
<dbReference type="EMBL" id="JMKI01000036">
    <property type="protein sequence ID" value="KEJ92026.1"/>
    <property type="molecule type" value="Genomic_DNA"/>
</dbReference>
<dbReference type="Pfam" id="PF03450">
    <property type="entry name" value="CO_deh_flav_C"/>
    <property type="match status" value="1"/>
</dbReference>
<dbReference type="RefSeq" id="WP_037976764.1">
    <property type="nucleotide sequence ID" value="NZ_JMKI01000036.1"/>
</dbReference>
<dbReference type="InterPro" id="IPR051312">
    <property type="entry name" value="Diverse_Substr_Oxidored"/>
</dbReference>
<organism evidence="2 3">
    <name type="scientific">Synergistes jonesii</name>
    <dbReference type="NCBI Taxonomy" id="2754"/>
    <lineage>
        <taxon>Bacteria</taxon>
        <taxon>Thermotogati</taxon>
        <taxon>Synergistota</taxon>
        <taxon>Synergistia</taxon>
        <taxon>Synergistales</taxon>
        <taxon>Synergistaceae</taxon>
        <taxon>Synergistes</taxon>
    </lineage>
</organism>
<dbReference type="SUPFAM" id="SSF55447">
    <property type="entry name" value="CO dehydrogenase flavoprotein C-terminal domain-like"/>
    <property type="match status" value="1"/>
</dbReference>
<comment type="caution">
    <text evidence="2">The sequence shown here is derived from an EMBL/GenBank/DDBJ whole genome shotgun (WGS) entry which is preliminary data.</text>
</comment>
<dbReference type="Proteomes" id="UP000027665">
    <property type="component" value="Unassembled WGS sequence"/>
</dbReference>
<evidence type="ECO:0000259" key="1">
    <source>
        <dbReference type="PROSITE" id="PS51387"/>
    </source>
</evidence>
<name>A0A073IRF3_9BACT</name>
<accession>A0A073IRF3</accession>
<dbReference type="GO" id="GO:0071949">
    <property type="term" value="F:FAD binding"/>
    <property type="evidence" value="ECO:0007669"/>
    <property type="project" value="InterPro"/>
</dbReference>
<gene>
    <name evidence="2" type="ORF">EH55_06490</name>
</gene>
<dbReference type="Gene3D" id="3.30.43.10">
    <property type="entry name" value="Uridine Diphospho-n-acetylenolpyruvylglucosamine Reductase, domain 2"/>
    <property type="match status" value="1"/>
</dbReference>
<dbReference type="InterPro" id="IPR002346">
    <property type="entry name" value="Mopterin_DH_FAD-bd"/>
</dbReference>
<dbReference type="InterPro" id="IPR016169">
    <property type="entry name" value="FAD-bd_PCMH_sub2"/>
</dbReference>
<dbReference type="eggNOG" id="COG1319">
    <property type="taxonomic scope" value="Bacteria"/>
</dbReference>
<dbReference type="PANTHER" id="PTHR42659:SF9">
    <property type="entry name" value="XANTHINE DEHYDROGENASE FAD-BINDING SUBUNIT XDHB-RELATED"/>
    <property type="match status" value="1"/>
</dbReference>
<evidence type="ECO:0000313" key="2">
    <source>
        <dbReference type="EMBL" id="KEJ92026.1"/>
    </source>
</evidence>
<reference evidence="2 3" key="1">
    <citation type="submission" date="2014-04" db="EMBL/GenBank/DDBJ databases">
        <title>Draft Genome Sequence of Synergistes jonesii.</title>
        <authorList>
            <person name="Coil D.A."/>
            <person name="Eisen J.A."/>
            <person name="Holland-Moritz H.E."/>
        </authorList>
    </citation>
    <scope>NUCLEOTIDE SEQUENCE [LARGE SCALE GENOMIC DNA]</scope>
    <source>
        <strain evidence="2 3">78-1</strain>
    </source>
</reference>
<dbReference type="STRING" id="2754.EH55_06490"/>
<dbReference type="SMART" id="SM01092">
    <property type="entry name" value="CO_deh_flav_C"/>
    <property type="match status" value="1"/>
</dbReference>
<keyword evidence="3" id="KW-1185">Reference proteome</keyword>
<feature type="domain" description="FAD-binding PCMH-type" evidence="1">
    <location>
        <begin position="1"/>
        <end position="224"/>
    </location>
</feature>
<dbReference type="InterPro" id="IPR036318">
    <property type="entry name" value="FAD-bd_PCMH-like_sf"/>
</dbReference>
<dbReference type="InterPro" id="IPR016167">
    <property type="entry name" value="FAD-bd_PCMH_sub1"/>
</dbReference>
<dbReference type="Gene3D" id="3.30.465.10">
    <property type="match status" value="2"/>
</dbReference>
<dbReference type="InterPro" id="IPR016166">
    <property type="entry name" value="FAD-bd_PCMH"/>
</dbReference>
<dbReference type="GeneID" id="90983920"/>
<proteinExistence type="predicted"/>
<dbReference type="PROSITE" id="PS51387">
    <property type="entry name" value="FAD_PCMH"/>
    <property type="match status" value="1"/>
</dbReference>
<dbReference type="GO" id="GO:0016491">
    <property type="term" value="F:oxidoreductase activity"/>
    <property type="evidence" value="ECO:0007669"/>
    <property type="project" value="InterPro"/>
</dbReference>
<dbReference type="InterPro" id="IPR005107">
    <property type="entry name" value="CO_DH_flav_C"/>
</dbReference>
<dbReference type="OrthoDB" id="9774454at2"/>
<protein>
    <recommendedName>
        <fullName evidence="1">FAD-binding PCMH-type domain-containing protein</fullName>
    </recommendedName>
</protein>
<dbReference type="SUPFAM" id="SSF56176">
    <property type="entry name" value="FAD-binding/transporter-associated domain-like"/>
    <property type="match status" value="1"/>
</dbReference>
<dbReference type="PANTHER" id="PTHR42659">
    <property type="entry name" value="XANTHINE DEHYDROGENASE SUBUNIT C-RELATED"/>
    <property type="match status" value="1"/>
</dbReference>
<dbReference type="InterPro" id="IPR036683">
    <property type="entry name" value="CO_DH_flav_C_dom_sf"/>
</dbReference>
<dbReference type="Gene3D" id="3.30.390.50">
    <property type="entry name" value="CO dehydrogenase flavoprotein, C-terminal domain"/>
    <property type="match status" value="1"/>
</dbReference>